<keyword evidence="1" id="KW-0378">Hydrolase</keyword>
<comment type="caution">
    <text evidence="5">The sequence shown here is derived from an EMBL/GenBank/DDBJ whole genome shotgun (WGS) entry which is preliminary data.</text>
</comment>
<dbReference type="PANTHER" id="PTHR11051">
    <property type="entry name" value="GLYCOSYL HYDROLASE-RELATED"/>
    <property type="match status" value="1"/>
</dbReference>
<dbReference type="InterPro" id="IPR037018">
    <property type="entry name" value="GH65_N"/>
</dbReference>
<evidence type="ECO:0000259" key="3">
    <source>
        <dbReference type="Pfam" id="PF03633"/>
    </source>
</evidence>
<dbReference type="SUPFAM" id="SSF74650">
    <property type="entry name" value="Galactose mutarotase-like"/>
    <property type="match status" value="1"/>
</dbReference>
<dbReference type="GO" id="GO:0016791">
    <property type="term" value="F:phosphatase activity"/>
    <property type="evidence" value="ECO:0007669"/>
    <property type="project" value="UniProtKB-ARBA"/>
</dbReference>
<reference evidence="5 6" key="1">
    <citation type="submission" date="2015-10" db="EMBL/GenBank/DDBJ databases">
        <title>Mycobacterium gordonae draft genome assembly.</title>
        <authorList>
            <person name="Ustinova V."/>
            <person name="Smirnova T."/>
            <person name="Blagodatskikh K."/>
            <person name="Varlamov D."/>
            <person name="Larionova E."/>
            <person name="Chernousova L."/>
        </authorList>
    </citation>
    <scope>NUCLEOTIDE SEQUENCE [LARGE SCALE GENOMIC DNA]</scope>
    <source>
        <strain evidence="5 6">CTRI 14-8773</strain>
    </source>
</reference>
<dbReference type="InterPro" id="IPR011013">
    <property type="entry name" value="Gal_mutarotase_sf_dom"/>
</dbReference>
<sequence>MAFSAANRGPPCGIVTDVTEWPATIDRRYHDAVILNLDGLVSAAVSGGFQASDSTGPLLRRLRDAGIGTAVYSTNRGGAQLSNGVIDQLVDVDAVELADEQDSSVLTRTAARLKVRPDRCAVIEHDPAAVEDACAAGFSLVIGLDHGGEELTAHGADAVIADLAEISVRNVDAVISAITDALQVYSQLKELVTARQPVTFVDFDGTLADIVGQPDSAKLVPGAAEALRALSRQCPVAVISGRDLADLRHKVDVDGLWFAGSHGFELVAPDGTLHRNTDAAASIGVLVRAATHLAEELKDIPGTIVERKRYAVAVHYRNTDPQAVDQVIAAVRRLGRATGLRVTTGRKLVELRPNVAWDKGRALHWILEHLAAQEDSTSTTALPIFIGDDISDEDAFDAIRFDGMGIAVRHLEGGDRPSSASFSLENPAAVAEFLQRLADDLKEESQAPHHAWELVYDHYDPASERLRETLCTVGNGYVATRGCAAEATASQHHYPGTYATGVYNILADQIAGRTIENESLVNLPNWLSLTLRIDGGPWFDIDQAEILSYRQVFDLRHATLSRRVRFTDGAGRITTLEQQRFASMHDPHLLAMKTTVHPENWSGTVEFESLVDATVRNTMVERYKPLSSAHLSEAVIDEIAPNGVVLRTETSQSRIAIALAARSSAWHGDTPADARSETIREHNRGGQHIEVAVSAGRPVTLEKIVTIFTGRDAAIAEPVGAAAESLDAAGRYDELHQAHARAWARLWEQCNIGLSDREGALRILRLHLVHVLQTLSPHTAELDAGVPARGLHGEAYRGHVFWDALFISPVLSLRMANVSRSLLLYRYRRLPEARRAARRAGHLGAMFPWQSGSDGREVSQEVHLNPQSGRWLPDASARAHHVGLAVAYNTWQNYQVSGDRQFLVDYGTEMLVEIARFWVGLAKFDASLGRYTIRGIIGPDEFHSGYPGREYDGIDNNAYTNVMAVWVIVRAMEALDLLPLRDRLELVAKLGLTTQERERWDHVSRRMFVPFHDGVISQFEGYSELAELDWEGYRQRYDNIQRLDRILEAENDSVNNYKASKQADALMLFYLLSSEELLGLFGRLGYHFAPAQIPKTVDYYLARTSDGSTLSAVVHSWVLARANRANALEYFQQVLDSDITDIQGGTTAEGIHLAAMAGSIDLLQRCFTGLETRDDRLILSPQWPEGLGPIEFPFVYRGHRLHLELSGRSATLTAESGGAGPIDVECRGRIHRLLPGSTIEVG</sequence>
<dbReference type="PANTHER" id="PTHR11051:SF8">
    <property type="entry name" value="PROTEIN-GLUCOSYLGALACTOSYLHYDROXYLYSINE GLUCOSIDASE"/>
    <property type="match status" value="1"/>
</dbReference>
<organism evidence="5 6">
    <name type="scientific">Mycobacterium gordonae</name>
    <dbReference type="NCBI Taxonomy" id="1778"/>
    <lineage>
        <taxon>Bacteria</taxon>
        <taxon>Bacillati</taxon>
        <taxon>Actinomycetota</taxon>
        <taxon>Actinomycetes</taxon>
        <taxon>Mycobacteriales</taxon>
        <taxon>Mycobacteriaceae</taxon>
        <taxon>Mycobacterium</taxon>
    </lineage>
</organism>
<evidence type="ECO:0000313" key="5">
    <source>
        <dbReference type="EMBL" id="KQH76090.1"/>
    </source>
</evidence>
<evidence type="ECO:0000259" key="2">
    <source>
        <dbReference type="Pfam" id="PF03632"/>
    </source>
</evidence>
<dbReference type="GO" id="GO:0005992">
    <property type="term" value="P:trehalose biosynthetic process"/>
    <property type="evidence" value="ECO:0007669"/>
    <property type="project" value="InterPro"/>
</dbReference>
<dbReference type="Gene3D" id="2.60.420.10">
    <property type="entry name" value="Maltose phosphorylase, domain 3"/>
    <property type="match status" value="1"/>
</dbReference>
<dbReference type="InterPro" id="IPR023214">
    <property type="entry name" value="HAD_sf"/>
</dbReference>
<dbReference type="Pfam" id="PF02358">
    <property type="entry name" value="Trehalose_PPase"/>
    <property type="match status" value="1"/>
</dbReference>
<dbReference type="Gene3D" id="3.30.70.1020">
    <property type="entry name" value="Trehalose-6-phosphate phosphatase related protein, domain 2"/>
    <property type="match status" value="1"/>
</dbReference>
<feature type="domain" description="Glycoside hydrolase family 65 central catalytic" evidence="2">
    <location>
        <begin position="765"/>
        <end position="1160"/>
    </location>
</feature>
<dbReference type="InterPro" id="IPR005195">
    <property type="entry name" value="Glyco_hydro_65_M"/>
</dbReference>
<dbReference type="InterPro" id="IPR003337">
    <property type="entry name" value="Trehalose_PPase"/>
</dbReference>
<dbReference type="CDD" id="cd01627">
    <property type="entry name" value="HAD_TPP"/>
    <property type="match status" value="1"/>
</dbReference>
<dbReference type="Gene3D" id="2.70.98.40">
    <property type="entry name" value="Glycoside hydrolase, family 65, N-terminal domain"/>
    <property type="match status" value="1"/>
</dbReference>
<dbReference type="FunFam" id="1.50.10.10:FF:000053">
    <property type="entry name" value="Putative glycosyl hydrolase"/>
    <property type="match status" value="1"/>
</dbReference>
<dbReference type="Pfam" id="PF03636">
    <property type="entry name" value="Glyco_hydro_65N"/>
    <property type="match status" value="1"/>
</dbReference>
<dbReference type="EMBL" id="LKTM01000361">
    <property type="protein sequence ID" value="KQH76090.1"/>
    <property type="molecule type" value="Genomic_DNA"/>
</dbReference>
<keyword evidence="1" id="KW-0326">Glycosidase</keyword>
<proteinExistence type="predicted"/>
<dbReference type="InterPro" id="IPR006379">
    <property type="entry name" value="HAD-SF_hydro_IIB"/>
</dbReference>
<dbReference type="SUPFAM" id="SSF56784">
    <property type="entry name" value="HAD-like"/>
    <property type="match status" value="2"/>
</dbReference>
<dbReference type="NCBIfam" id="TIGR00685">
    <property type="entry name" value="T6PP"/>
    <property type="match status" value="1"/>
</dbReference>
<dbReference type="SUPFAM" id="SSF48208">
    <property type="entry name" value="Six-hairpin glycosidases"/>
    <property type="match status" value="1"/>
</dbReference>
<feature type="domain" description="Glycoside hydrolase family 65 N-terminal" evidence="4">
    <location>
        <begin position="456"/>
        <end position="711"/>
    </location>
</feature>
<dbReference type="InterPro" id="IPR005194">
    <property type="entry name" value="Glyco_hydro_65_C"/>
</dbReference>
<dbReference type="Gene3D" id="1.50.10.10">
    <property type="match status" value="1"/>
</dbReference>
<feature type="domain" description="Glycoside hydrolase family 65 C-terminal" evidence="3">
    <location>
        <begin position="1170"/>
        <end position="1233"/>
    </location>
</feature>
<evidence type="ECO:0000256" key="1">
    <source>
        <dbReference type="ARBA" id="ARBA00023295"/>
    </source>
</evidence>
<dbReference type="GO" id="GO:0004553">
    <property type="term" value="F:hydrolase activity, hydrolyzing O-glycosyl compounds"/>
    <property type="evidence" value="ECO:0007669"/>
    <property type="project" value="TreeGrafter"/>
</dbReference>
<dbReference type="Gene3D" id="3.40.50.1000">
    <property type="entry name" value="HAD superfamily/HAD-like"/>
    <property type="match status" value="2"/>
</dbReference>
<dbReference type="NCBIfam" id="TIGR01484">
    <property type="entry name" value="HAD-SF-IIB"/>
    <property type="match status" value="1"/>
</dbReference>
<gene>
    <name evidence="5" type="ORF">AO501_18545</name>
</gene>
<dbReference type="Proteomes" id="UP000051677">
    <property type="component" value="Unassembled WGS sequence"/>
</dbReference>
<dbReference type="GO" id="GO:0016757">
    <property type="term" value="F:glycosyltransferase activity"/>
    <property type="evidence" value="ECO:0007669"/>
    <property type="project" value="UniProtKB-ARBA"/>
</dbReference>
<name>A0A0Q2LJP7_MYCGO</name>
<dbReference type="InterPro" id="IPR036412">
    <property type="entry name" value="HAD-like_sf"/>
</dbReference>
<dbReference type="AlphaFoldDB" id="A0A0Q2LJP7"/>
<dbReference type="Pfam" id="PF03632">
    <property type="entry name" value="Glyco_hydro_65m"/>
    <property type="match status" value="1"/>
</dbReference>
<accession>A0A0Q2LJP7</accession>
<evidence type="ECO:0000313" key="6">
    <source>
        <dbReference type="Proteomes" id="UP000051677"/>
    </source>
</evidence>
<dbReference type="STRING" id="1778.A9W97_22430"/>
<dbReference type="InterPro" id="IPR008928">
    <property type="entry name" value="6-hairpin_glycosidase_sf"/>
</dbReference>
<dbReference type="GO" id="GO:0030246">
    <property type="term" value="F:carbohydrate binding"/>
    <property type="evidence" value="ECO:0007669"/>
    <property type="project" value="InterPro"/>
</dbReference>
<evidence type="ECO:0000259" key="4">
    <source>
        <dbReference type="Pfam" id="PF03636"/>
    </source>
</evidence>
<protein>
    <submittedName>
        <fullName evidence="5">Haloacid dehalogenase</fullName>
    </submittedName>
</protein>
<dbReference type="InterPro" id="IPR005196">
    <property type="entry name" value="Glyco_hydro_65_N"/>
</dbReference>
<dbReference type="InterPro" id="IPR012341">
    <property type="entry name" value="6hp_glycosidase-like_sf"/>
</dbReference>
<dbReference type="Pfam" id="PF03633">
    <property type="entry name" value="Glyco_hydro_65C"/>
    <property type="match status" value="1"/>
</dbReference>